<evidence type="ECO:0000256" key="1">
    <source>
        <dbReference type="ARBA" id="ARBA00023125"/>
    </source>
</evidence>
<evidence type="ECO:0000313" key="3">
    <source>
        <dbReference type="EMBL" id="GLS05167.1"/>
    </source>
</evidence>
<dbReference type="InterPro" id="IPR001867">
    <property type="entry name" value="OmpR/PhoB-type_DNA-bd"/>
</dbReference>
<dbReference type="Proteomes" id="UP001156836">
    <property type="component" value="Unassembled WGS sequence"/>
</dbReference>
<dbReference type="Pfam" id="PF00486">
    <property type="entry name" value="Trans_reg_C"/>
    <property type="match status" value="1"/>
</dbReference>
<dbReference type="EMBL" id="BSOZ01000037">
    <property type="protein sequence ID" value="GLS05167.1"/>
    <property type="molecule type" value="Genomic_DNA"/>
</dbReference>
<evidence type="ECO:0000259" key="2">
    <source>
        <dbReference type="Pfam" id="PF00486"/>
    </source>
</evidence>
<comment type="caution">
    <text evidence="3">The sequence shown here is derived from an EMBL/GenBank/DDBJ whole genome shotgun (WGS) entry which is preliminary data.</text>
</comment>
<dbReference type="InterPro" id="IPR016032">
    <property type="entry name" value="Sig_transdc_resp-reg_C-effctor"/>
</dbReference>
<organism evidence="3 4">
    <name type="scientific">Chitiniphilus shinanonensis</name>
    <dbReference type="NCBI Taxonomy" id="553088"/>
    <lineage>
        <taxon>Bacteria</taxon>
        <taxon>Pseudomonadati</taxon>
        <taxon>Pseudomonadota</taxon>
        <taxon>Betaproteobacteria</taxon>
        <taxon>Neisseriales</taxon>
        <taxon>Chitinibacteraceae</taxon>
        <taxon>Chitiniphilus</taxon>
    </lineage>
</organism>
<gene>
    <name evidence="3" type="ORF">GCM10007860_23170</name>
</gene>
<evidence type="ECO:0000313" key="4">
    <source>
        <dbReference type="Proteomes" id="UP001156836"/>
    </source>
</evidence>
<sequence length="132" mass="14961">MRLFHRQSGLDIDLTAGLIQYTARAGGMPVQCWIKMSRRDGELLHYLVRQNGKLVSKELLQQQFFADRKNRAAALIYSIWQIRQYLLIADMQCDCLRTIHGYGYRFDAQLSGLEILTTPAVSATPLAEPCAG</sequence>
<protein>
    <recommendedName>
        <fullName evidence="2">OmpR/PhoB-type domain-containing protein</fullName>
    </recommendedName>
</protein>
<dbReference type="SUPFAM" id="SSF46894">
    <property type="entry name" value="C-terminal effector domain of the bipartite response regulators"/>
    <property type="match status" value="1"/>
</dbReference>
<feature type="domain" description="OmpR/PhoB-type" evidence="2">
    <location>
        <begin position="34"/>
        <end position="106"/>
    </location>
</feature>
<accession>A0ABQ6BY66</accession>
<name>A0ABQ6BY66_9NEIS</name>
<proteinExistence type="predicted"/>
<keyword evidence="1" id="KW-0238">DNA-binding</keyword>
<dbReference type="Gene3D" id="1.10.10.10">
    <property type="entry name" value="Winged helix-like DNA-binding domain superfamily/Winged helix DNA-binding domain"/>
    <property type="match status" value="1"/>
</dbReference>
<dbReference type="InterPro" id="IPR036388">
    <property type="entry name" value="WH-like_DNA-bd_sf"/>
</dbReference>
<keyword evidence="4" id="KW-1185">Reference proteome</keyword>
<reference evidence="4" key="1">
    <citation type="journal article" date="2019" name="Int. J. Syst. Evol. Microbiol.">
        <title>The Global Catalogue of Microorganisms (GCM) 10K type strain sequencing project: providing services to taxonomists for standard genome sequencing and annotation.</title>
        <authorList>
            <consortium name="The Broad Institute Genomics Platform"/>
            <consortium name="The Broad Institute Genome Sequencing Center for Infectious Disease"/>
            <person name="Wu L."/>
            <person name="Ma J."/>
        </authorList>
    </citation>
    <scope>NUCLEOTIDE SEQUENCE [LARGE SCALE GENOMIC DNA]</scope>
    <source>
        <strain evidence="4">NBRC 104970</strain>
    </source>
</reference>